<dbReference type="AlphaFoldDB" id="A0A1V9ZQC6"/>
<sequence length="1050" mass="122073">MILIYTTIHPKYDSTTVDPPQPQRRHPKRFRITPKQELDYLKAKQIELTAQLSELKAKLDREFMADNPWKIRAAKQAQLAQKAKLENERLRHLLENQLRVVDAIEQVLEKRPRISQSVANNVQLGQAVLGVENRQESLEYIMQCQLDKLETEWINYGIHNAVEQQVSMSNSFVVPMQGDEFVQVNFIRCAPLSLNFMDMADIVWHYNTVDVPAVRKILTKFHSNLVYFEDTLELTNSTLPKFRGHIAGRRWDEDNRVVITWRSILDDKLQPTTDDEIVENRMGWTVIYRVNANTSFIAVLMKVSADLTPLSFHKPPSPGAFTEHILRLSIDEDLSIDSLCDFLGDTTTATAAAPPQPRRRGTRRYRITPKQELDYLKAKQIELTAKLADLKAKQDRELLVENPWKIRATKQAQFAQKARQENERLRILLEGQLKVVDAIEQMLEKRLKISECITNSVQLDHAVLGIHNRLEDLEYIMKCQYDRLDTEWILNDMYKTVEQRVPVSKAFMVPVEGDEVAQMKYIRCEMIPLSFTEMADLLWHYSTVEVPRERQVLTKFHSNLVYYQDKSTLINPTLPSIEARVVGRRWDEEDRVVMTWRSILDDKLYPNSQSQLIENRIAWTVLYRVGLNSSFFSVFMKTSAIVNEAVMNNEQPTPGTFTELLLRLYDDTSESFGAIMQARQFFYKLAGIDNHTSSFDFLSDFLADISDSATSELAKAPIQTHGKRRRPTPREELDYLKVKQFELQNQLQKLQLQQTLETTDSDSWKARAIAQAQFAQKAKHENARLKSIVEEQLKMIEGLEHLILKRPKISNLTTDEMLWKQAILGHENRYQDLLSLMQFQYEKLETEWIRHDLYNYLERGDSVHKSFVQGSSDDETMDLNFIRCNSIPLDFRVMADILWEHTSRTIPNVHEVLEVFDPYLVYSREDMEFGHPFMPILEARVAGCRWIEEDRVVFAWRSILEDKLIPHNERNLIDNRSGWQTGPNKCYVSAYSKLTTPIFPVVLKATQPPVGTITELLLQTNKANSEQYGAIMKKAVMAKMNQKDLDEFTE</sequence>
<keyword evidence="1" id="KW-0175">Coiled coil</keyword>
<dbReference type="STRING" id="74557.A0A1V9ZQC6"/>
<accession>A0A1V9ZQC6</accession>
<evidence type="ECO:0000313" key="2">
    <source>
        <dbReference type="EMBL" id="OQS00225.1"/>
    </source>
</evidence>
<dbReference type="EMBL" id="JNBS01001734">
    <property type="protein sequence ID" value="OQS00225.1"/>
    <property type="molecule type" value="Genomic_DNA"/>
</dbReference>
<gene>
    <name evidence="2" type="ORF">THRCLA_21718</name>
</gene>
<reference evidence="2 3" key="1">
    <citation type="journal article" date="2014" name="Genome Biol. Evol.">
        <title>The secreted proteins of Achlya hypogyna and Thraustotheca clavata identify the ancestral oomycete secretome and reveal gene acquisitions by horizontal gene transfer.</title>
        <authorList>
            <person name="Misner I."/>
            <person name="Blouin N."/>
            <person name="Leonard G."/>
            <person name="Richards T.A."/>
            <person name="Lane C.E."/>
        </authorList>
    </citation>
    <scope>NUCLEOTIDE SEQUENCE [LARGE SCALE GENOMIC DNA]</scope>
    <source>
        <strain evidence="2 3">ATCC 34112</strain>
    </source>
</reference>
<keyword evidence="3" id="KW-1185">Reference proteome</keyword>
<name>A0A1V9ZQC6_9STRA</name>
<evidence type="ECO:0000313" key="3">
    <source>
        <dbReference type="Proteomes" id="UP000243217"/>
    </source>
</evidence>
<comment type="caution">
    <text evidence="2">The sequence shown here is derived from an EMBL/GenBank/DDBJ whole genome shotgun (WGS) entry which is preliminary data.</text>
</comment>
<proteinExistence type="predicted"/>
<organism evidence="2 3">
    <name type="scientific">Thraustotheca clavata</name>
    <dbReference type="NCBI Taxonomy" id="74557"/>
    <lineage>
        <taxon>Eukaryota</taxon>
        <taxon>Sar</taxon>
        <taxon>Stramenopiles</taxon>
        <taxon>Oomycota</taxon>
        <taxon>Saprolegniomycetes</taxon>
        <taxon>Saprolegniales</taxon>
        <taxon>Achlyaceae</taxon>
        <taxon>Thraustotheca</taxon>
    </lineage>
</organism>
<dbReference type="Proteomes" id="UP000243217">
    <property type="component" value="Unassembled WGS sequence"/>
</dbReference>
<feature type="coiled-coil region" evidence="1">
    <location>
        <begin position="38"/>
        <end position="100"/>
    </location>
</feature>
<protein>
    <submittedName>
        <fullName evidence="2">Uncharacterized protein</fullName>
    </submittedName>
</protein>
<evidence type="ECO:0000256" key="1">
    <source>
        <dbReference type="SAM" id="Coils"/>
    </source>
</evidence>